<name>A0A2Z6ET70_9BURK</name>
<dbReference type="KEGG" id="mcys:MCB1EB_0417"/>
<gene>
    <name evidence="1" type="ORF">MCB1EB_0417</name>
</gene>
<evidence type="ECO:0000313" key="2">
    <source>
        <dbReference type="Proteomes" id="UP000282597"/>
    </source>
</evidence>
<dbReference type="EMBL" id="AP018150">
    <property type="protein sequence ID" value="BBE08578.1"/>
    <property type="molecule type" value="Genomic_DNA"/>
</dbReference>
<sequence length="67" mass="7930">MEQSKRPHAYAGSDLVDWFIWLPIMRKHCTLNELRSVYTLSDLVEFHQTIAQWDTIQTKLTQSTHGR</sequence>
<proteinExistence type="predicted"/>
<organism evidence="1 2">
    <name type="scientific">Mycoavidus cysteinexigens</name>
    <dbReference type="NCBI Taxonomy" id="1553431"/>
    <lineage>
        <taxon>Bacteria</taxon>
        <taxon>Pseudomonadati</taxon>
        <taxon>Pseudomonadota</taxon>
        <taxon>Betaproteobacteria</taxon>
        <taxon>Burkholderiales</taxon>
        <taxon>Burkholderiaceae</taxon>
        <taxon>Mycoavidus</taxon>
    </lineage>
</organism>
<evidence type="ECO:0000313" key="1">
    <source>
        <dbReference type="EMBL" id="BBE08578.1"/>
    </source>
</evidence>
<dbReference type="Proteomes" id="UP000282597">
    <property type="component" value="Chromosome"/>
</dbReference>
<accession>A0A2Z6ET70</accession>
<dbReference type="AlphaFoldDB" id="A0A2Z6ET70"/>
<protein>
    <submittedName>
        <fullName evidence="1">Uncharacterized protein</fullName>
    </submittedName>
</protein>
<keyword evidence="2" id="KW-1185">Reference proteome</keyword>
<reference evidence="1 2" key="1">
    <citation type="journal article" date="2018" name="Microbes Environ.">
        <title>Comparative Genomic Insights into Endofungal Lifestyles of Two Bacterial Endosymbionts, Mycoavidus cysteinexigens and Burkholderia rhizoxinica.</title>
        <authorList>
            <person name="Sharmin D."/>
            <person name="Guo Y."/>
            <person name="Nishizawa T."/>
            <person name="Ohshima S."/>
            <person name="Sato Y."/>
            <person name="Takashima Y."/>
            <person name="Narisawa K."/>
            <person name="Ohta H."/>
        </authorList>
    </citation>
    <scope>NUCLEOTIDE SEQUENCE [LARGE SCALE GENOMIC DNA]</scope>
    <source>
        <strain evidence="1 2">B1-EB</strain>
    </source>
</reference>